<comment type="caution">
    <text evidence="3">The sequence shown here is derived from an EMBL/GenBank/DDBJ whole genome shotgun (WGS) entry which is preliminary data.</text>
</comment>
<dbReference type="GO" id="GO:0006355">
    <property type="term" value="P:regulation of DNA-templated transcription"/>
    <property type="evidence" value="ECO:0007669"/>
    <property type="project" value="InterPro"/>
</dbReference>
<keyword evidence="4" id="KW-1185">Reference proteome</keyword>
<dbReference type="AlphaFoldDB" id="A0A918Q393"/>
<gene>
    <name evidence="3" type="ORF">GCM10011273_18140</name>
</gene>
<accession>A0A918Q393</accession>
<dbReference type="InterPro" id="IPR010985">
    <property type="entry name" value="Ribbon_hlx_hlx"/>
</dbReference>
<evidence type="ECO:0000313" key="3">
    <source>
        <dbReference type="EMBL" id="GGZ32378.1"/>
    </source>
</evidence>
<sequence>MPRVSNESNPRFTMEIPPLEKARLLRAAALEHTTLKDFMLRNALNAANSVIERAEHIALSERDTEKVLDLLDNPREPNANMVAVLKGRRGN</sequence>
<dbReference type="Gene3D" id="1.20.5.780">
    <property type="entry name" value="Single helix bin"/>
    <property type="match status" value="1"/>
</dbReference>
<dbReference type="Pfam" id="PF08681">
    <property type="entry name" value="TacA1"/>
    <property type="match status" value="1"/>
</dbReference>
<evidence type="ECO:0000256" key="1">
    <source>
        <dbReference type="ARBA" id="ARBA00022649"/>
    </source>
</evidence>
<protein>
    <recommendedName>
        <fullName evidence="5">DUF1778 domain-containing protein</fullName>
    </recommendedName>
</protein>
<reference evidence="3" key="1">
    <citation type="journal article" date="2014" name="Int. J. Syst. Evol. Microbiol.">
        <title>Complete genome sequence of Corynebacterium casei LMG S-19264T (=DSM 44701T), isolated from a smear-ripened cheese.</title>
        <authorList>
            <consortium name="US DOE Joint Genome Institute (JGI-PGF)"/>
            <person name="Walter F."/>
            <person name="Albersmeier A."/>
            <person name="Kalinowski J."/>
            <person name="Ruckert C."/>
        </authorList>
    </citation>
    <scope>NUCLEOTIDE SEQUENCE</scope>
    <source>
        <strain evidence="3">KCTC 32296</strain>
    </source>
</reference>
<dbReference type="EMBL" id="BMZB01000002">
    <property type="protein sequence ID" value="GGZ32378.1"/>
    <property type="molecule type" value="Genomic_DNA"/>
</dbReference>
<organism evidence="3 4">
    <name type="scientific">Asticcacaulis endophyticus</name>
    <dbReference type="NCBI Taxonomy" id="1395890"/>
    <lineage>
        <taxon>Bacteria</taxon>
        <taxon>Pseudomonadati</taxon>
        <taxon>Pseudomonadota</taxon>
        <taxon>Alphaproteobacteria</taxon>
        <taxon>Caulobacterales</taxon>
        <taxon>Caulobacteraceae</taxon>
        <taxon>Asticcacaulis</taxon>
    </lineage>
</organism>
<dbReference type="InterPro" id="IPR014795">
    <property type="entry name" value="TacA_1-like"/>
</dbReference>
<keyword evidence="1" id="KW-1277">Toxin-antitoxin system</keyword>
<evidence type="ECO:0000256" key="2">
    <source>
        <dbReference type="ARBA" id="ARBA00049988"/>
    </source>
</evidence>
<evidence type="ECO:0008006" key="5">
    <source>
        <dbReference type="Google" id="ProtNLM"/>
    </source>
</evidence>
<dbReference type="Proteomes" id="UP000662572">
    <property type="component" value="Unassembled WGS sequence"/>
</dbReference>
<evidence type="ECO:0000313" key="4">
    <source>
        <dbReference type="Proteomes" id="UP000662572"/>
    </source>
</evidence>
<dbReference type="SUPFAM" id="SSF47598">
    <property type="entry name" value="Ribbon-helix-helix"/>
    <property type="match status" value="1"/>
</dbReference>
<reference evidence="3" key="2">
    <citation type="submission" date="2020-09" db="EMBL/GenBank/DDBJ databases">
        <authorList>
            <person name="Sun Q."/>
            <person name="Kim S."/>
        </authorList>
    </citation>
    <scope>NUCLEOTIDE SEQUENCE</scope>
    <source>
        <strain evidence="3">KCTC 32296</strain>
    </source>
</reference>
<dbReference type="PANTHER" id="PTHR35401:SF2">
    <property type="entry name" value="ABC-TYPE TRANSPORT SYSTEM"/>
    <property type="match status" value="1"/>
</dbReference>
<comment type="similarity">
    <text evidence="2">Belongs to the TacA antitoxin family.</text>
</comment>
<proteinExistence type="inferred from homology"/>
<dbReference type="PANTHER" id="PTHR35401">
    <property type="entry name" value="COPG FAMILY HELIX-TURN-HELIX PROTEIN-RELATED-RELATED"/>
    <property type="match status" value="1"/>
</dbReference>
<name>A0A918Q393_9CAUL</name>